<evidence type="ECO:0000256" key="1">
    <source>
        <dbReference type="SAM" id="MobiDB-lite"/>
    </source>
</evidence>
<reference evidence="2" key="2">
    <citation type="journal article" date="2015" name="Data Brief">
        <title>Shoot transcriptome of the giant reed, Arundo donax.</title>
        <authorList>
            <person name="Barrero R.A."/>
            <person name="Guerrero F.D."/>
            <person name="Moolhuijzen P."/>
            <person name="Goolsby J.A."/>
            <person name="Tidwell J."/>
            <person name="Bellgard S.E."/>
            <person name="Bellgard M.I."/>
        </authorList>
    </citation>
    <scope>NUCLEOTIDE SEQUENCE</scope>
    <source>
        <tissue evidence="2">Shoot tissue taken approximately 20 cm above the soil surface</tissue>
    </source>
</reference>
<sequence>MTTVSHSPLPRKPTRMTVSHS</sequence>
<accession>A0A0A8YB13</accession>
<evidence type="ECO:0000313" key="2">
    <source>
        <dbReference type="EMBL" id="JAD22640.1"/>
    </source>
</evidence>
<dbReference type="AlphaFoldDB" id="A0A0A8YB13"/>
<dbReference type="EMBL" id="GBRH01275255">
    <property type="protein sequence ID" value="JAD22640.1"/>
    <property type="molecule type" value="Transcribed_RNA"/>
</dbReference>
<organism evidence="2">
    <name type="scientific">Arundo donax</name>
    <name type="common">Giant reed</name>
    <name type="synonym">Donax arundinaceus</name>
    <dbReference type="NCBI Taxonomy" id="35708"/>
    <lineage>
        <taxon>Eukaryota</taxon>
        <taxon>Viridiplantae</taxon>
        <taxon>Streptophyta</taxon>
        <taxon>Embryophyta</taxon>
        <taxon>Tracheophyta</taxon>
        <taxon>Spermatophyta</taxon>
        <taxon>Magnoliopsida</taxon>
        <taxon>Liliopsida</taxon>
        <taxon>Poales</taxon>
        <taxon>Poaceae</taxon>
        <taxon>PACMAD clade</taxon>
        <taxon>Arundinoideae</taxon>
        <taxon>Arundineae</taxon>
        <taxon>Arundo</taxon>
    </lineage>
</organism>
<feature type="region of interest" description="Disordered" evidence="1">
    <location>
        <begin position="1"/>
        <end position="21"/>
    </location>
</feature>
<proteinExistence type="predicted"/>
<name>A0A0A8YB13_ARUDO</name>
<reference evidence="2" key="1">
    <citation type="submission" date="2014-09" db="EMBL/GenBank/DDBJ databases">
        <authorList>
            <person name="Magalhaes I.L.F."/>
            <person name="Oliveira U."/>
            <person name="Santos F.R."/>
            <person name="Vidigal T.H.D.A."/>
            <person name="Brescovit A.D."/>
            <person name="Santos A.J."/>
        </authorList>
    </citation>
    <scope>NUCLEOTIDE SEQUENCE</scope>
    <source>
        <tissue evidence="2">Shoot tissue taken approximately 20 cm above the soil surface</tissue>
    </source>
</reference>
<protein>
    <submittedName>
        <fullName evidence="2">Uncharacterized protein</fullName>
    </submittedName>
</protein>